<dbReference type="EMBL" id="JXLN01015925">
    <property type="protein sequence ID" value="KPM10872.1"/>
    <property type="molecule type" value="Genomic_DNA"/>
</dbReference>
<evidence type="ECO:0008006" key="3">
    <source>
        <dbReference type="Google" id="ProtNLM"/>
    </source>
</evidence>
<organism evidence="1 2">
    <name type="scientific">Sarcoptes scabiei</name>
    <name type="common">Itch mite</name>
    <name type="synonym">Acarus scabiei</name>
    <dbReference type="NCBI Taxonomy" id="52283"/>
    <lineage>
        <taxon>Eukaryota</taxon>
        <taxon>Metazoa</taxon>
        <taxon>Ecdysozoa</taxon>
        <taxon>Arthropoda</taxon>
        <taxon>Chelicerata</taxon>
        <taxon>Arachnida</taxon>
        <taxon>Acari</taxon>
        <taxon>Acariformes</taxon>
        <taxon>Sarcoptiformes</taxon>
        <taxon>Astigmata</taxon>
        <taxon>Psoroptidia</taxon>
        <taxon>Sarcoptoidea</taxon>
        <taxon>Sarcoptidae</taxon>
        <taxon>Sarcoptinae</taxon>
        <taxon>Sarcoptes</taxon>
    </lineage>
</organism>
<dbReference type="InterPro" id="IPR009003">
    <property type="entry name" value="Peptidase_S1_PA"/>
</dbReference>
<dbReference type="AlphaFoldDB" id="A0A132AIR3"/>
<dbReference type="VEuPathDB" id="VectorBase:SSCA002347"/>
<reference evidence="1 2" key="1">
    <citation type="journal article" date="2015" name="Parasit. Vectors">
        <title>Draft genome of the scabies mite.</title>
        <authorList>
            <person name="Rider S.D.Jr."/>
            <person name="Morgan M.S."/>
            <person name="Arlian L.G."/>
        </authorList>
    </citation>
    <scope>NUCLEOTIDE SEQUENCE [LARGE SCALE GENOMIC DNA]</scope>
    <source>
        <strain evidence="1">Arlian Lab</strain>
    </source>
</reference>
<evidence type="ECO:0000313" key="2">
    <source>
        <dbReference type="Proteomes" id="UP000616769"/>
    </source>
</evidence>
<accession>A0A132AIR3</accession>
<dbReference type="SUPFAM" id="SSF50494">
    <property type="entry name" value="Trypsin-like serine proteases"/>
    <property type="match status" value="1"/>
</dbReference>
<dbReference type="Gene3D" id="2.40.10.10">
    <property type="entry name" value="Trypsin-like serine proteases"/>
    <property type="match status" value="1"/>
</dbReference>
<dbReference type="Proteomes" id="UP000616769">
    <property type="component" value="Unassembled WGS sequence"/>
</dbReference>
<protein>
    <recommendedName>
        <fullName evidence="3">Peptidase S1 domain-containing protein</fullName>
    </recommendedName>
</protein>
<dbReference type="InterPro" id="IPR043504">
    <property type="entry name" value="Peptidase_S1_PA_chymotrypsin"/>
</dbReference>
<evidence type="ECO:0000313" key="1">
    <source>
        <dbReference type="EMBL" id="KPM10872.1"/>
    </source>
</evidence>
<comment type="caution">
    <text evidence="1">The sequence shown here is derived from an EMBL/GenBank/DDBJ whole genome shotgun (WGS) entry which is preliminary data.</text>
</comment>
<proteinExistence type="predicted"/>
<gene>
    <name evidence="1" type="ORF">QR98_0094360</name>
</gene>
<dbReference type="OrthoDB" id="6044770at2759"/>
<sequence length="132" mass="15609">MMIETDQDTKFRWTVELTPNDLYETIWMARLKILFNFLLNIKKISQEQCVKIFQNDNIKLSNDILCYEPINPIRFQQNLIGGPLVEIDNGRPFIKGVLSYGIDKNETPIVYTPIRWMLKEWINSQSKINLND</sequence>
<name>A0A132AIR3_SARSC</name>